<dbReference type="EMBL" id="JARKIB010000069">
    <property type="protein sequence ID" value="KAJ7749471.1"/>
    <property type="molecule type" value="Genomic_DNA"/>
</dbReference>
<sequence length="165" mass="17629">MQFFTSFILSALLMATASAQRGLLAARNCTDDAAALPPLDIWAETHLSAVVHSKNPDEVAAAFDAFWSDDVWITFNGVATSAADYHARRITQGFIVTLDIMYAATVAAPTVANSSQAGAVALYFTNQIGNVTVTSIMNLLIAPDPYLTGNDTRRVYNINQIAAGL</sequence>
<comment type="caution">
    <text evidence="2">The sequence shown here is derived from an EMBL/GenBank/DDBJ whole genome shotgun (WGS) entry which is preliminary data.</text>
</comment>
<protein>
    <recommendedName>
        <fullName evidence="4">SnoaL-like domain-containing protein</fullName>
    </recommendedName>
</protein>
<organism evidence="2 3">
    <name type="scientific">Mycena metata</name>
    <dbReference type="NCBI Taxonomy" id="1033252"/>
    <lineage>
        <taxon>Eukaryota</taxon>
        <taxon>Fungi</taxon>
        <taxon>Dikarya</taxon>
        <taxon>Basidiomycota</taxon>
        <taxon>Agaricomycotina</taxon>
        <taxon>Agaricomycetes</taxon>
        <taxon>Agaricomycetidae</taxon>
        <taxon>Agaricales</taxon>
        <taxon>Marasmiineae</taxon>
        <taxon>Mycenaceae</taxon>
        <taxon>Mycena</taxon>
    </lineage>
</organism>
<dbReference type="Proteomes" id="UP001215598">
    <property type="component" value="Unassembled WGS sequence"/>
</dbReference>
<accession>A0AAD7N7N4</accession>
<evidence type="ECO:0000313" key="3">
    <source>
        <dbReference type="Proteomes" id="UP001215598"/>
    </source>
</evidence>
<gene>
    <name evidence="2" type="ORF">B0H16DRAFT_1888174</name>
</gene>
<evidence type="ECO:0000313" key="2">
    <source>
        <dbReference type="EMBL" id="KAJ7749471.1"/>
    </source>
</evidence>
<evidence type="ECO:0000256" key="1">
    <source>
        <dbReference type="SAM" id="SignalP"/>
    </source>
</evidence>
<evidence type="ECO:0008006" key="4">
    <source>
        <dbReference type="Google" id="ProtNLM"/>
    </source>
</evidence>
<keyword evidence="3" id="KW-1185">Reference proteome</keyword>
<feature type="chain" id="PRO_5042224113" description="SnoaL-like domain-containing protein" evidence="1">
    <location>
        <begin position="20"/>
        <end position="165"/>
    </location>
</feature>
<dbReference type="AlphaFoldDB" id="A0AAD7N7N4"/>
<feature type="signal peptide" evidence="1">
    <location>
        <begin position="1"/>
        <end position="19"/>
    </location>
</feature>
<reference evidence="2" key="1">
    <citation type="submission" date="2023-03" db="EMBL/GenBank/DDBJ databases">
        <title>Massive genome expansion in bonnet fungi (Mycena s.s.) driven by repeated elements and novel gene families across ecological guilds.</title>
        <authorList>
            <consortium name="Lawrence Berkeley National Laboratory"/>
            <person name="Harder C.B."/>
            <person name="Miyauchi S."/>
            <person name="Viragh M."/>
            <person name="Kuo A."/>
            <person name="Thoen E."/>
            <person name="Andreopoulos B."/>
            <person name="Lu D."/>
            <person name="Skrede I."/>
            <person name="Drula E."/>
            <person name="Henrissat B."/>
            <person name="Morin E."/>
            <person name="Kohler A."/>
            <person name="Barry K."/>
            <person name="LaButti K."/>
            <person name="Morin E."/>
            <person name="Salamov A."/>
            <person name="Lipzen A."/>
            <person name="Mereny Z."/>
            <person name="Hegedus B."/>
            <person name="Baldrian P."/>
            <person name="Stursova M."/>
            <person name="Weitz H."/>
            <person name="Taylor A."/>
            <person name="Grigoriev I.V."/>
            <person name="Nagy L.G."/>
            <person name="Martin F."/>
            <person name="Kauserud H."/>
        </authorList>
    </citation>
    <scope>NUCLEOTIDE SEQUENCE</scope>
    <source>
        <strain evidence="2">CBHHK182m</strain>
    </source>
</reference>
<keyword evidence="1" id="KW-0732">Signal</keyword>
<name>A0AAD7N7N4_9AGAR</name>
<proteinExistence type="predicted"/>